<sequence>MSESPDQPAAAARSRRGVPPALAAVVALLVGAGGAAGGLYLAGWREVPEQSYNVMVILKQEATPEQKAAVKAVLEKLPTPTGLHLATRAEAYAEAKQAYAGVDSEAVDALTEESMPESYRVTTSSRDFDCAPLKPLTSLQGISKLSIVRPNTADSPGAQIIC</sequence>
<dbReference type="EMBL" id="BOMS01000136">
    <property type="protein sequence ID" value="GIE72008.1"/>
    <property type="molecule type" value="Genomic_DNA"/>
</dbReference>
<keyword evidence="1" id="KW-0472">Membrane</keyword>
<gene>
    <name evidence="3" type="ORF">Apa02nite_081160</name>
</gene>
<evidence type="ECO:0000259" key="2">
    <source>
        <dbReference type="Pfam" id="PF18075"/>
    </source>
</evidence>
<feature type="domain" description="FtsX extracellular" evidence="2">
    <location>
        <begin position="53"/>
        <end position="143"/>
    </location>
</feature>
<feature type="transmembrane region" description="Helical" evidence="1">
    <location>
        <begin position="20"/>
        <end position="42"/>
    </location>
</feature>
<reference evidence="3 4" key="1">
    <citation type="submission" date="2021-01" db="EMBL/GenBank/DDBJ databases">
        <title>Whole genome shotgun sequence of Actinoplanes palleronii NBRC 14916.</title>
        <authorList>
            <person name="Komaki H."/>
            <person name="Tamura T."/>
        </authorList>
    </citation>
    <scope>NUCLEOTIDE SEQUENCE [LARGE SCALE GENOMIC DNA]</scope>
    <source>
        <strain evidence="3 4">NBRC 14916</strain>
    </source>
</reference>
<keyword evidence="1" id="KW-1133">Transmembrane helix</keyword>
<evidence type="ECO:0000256" key="1">
    <source>
        <dbReference type="SAM" id="Phobius"/>
    </source>
</evidence>
<keyword evidence="4" id="KW-1185">Reference proteome</keyword>
<accession>A0ABQ4BMU8</accession>
<name>A0ABQ4BMU8_9ACTN</name>
<dbReference type="Gene3D" id="3.30.70.3040">
    <property type="match status" value="1"/>
</dbReference>
<proteinExistence type="predicted"/>
<dbReference type="InterPro" id="IPR040690">
    <property type="entry name" value="FtsX_ECD"/>
</dbReference>
<evidence type="ECO:0000313" key="4">
    <source>
        <dbReference type="Proteomes" id="UP000624709"/>
    </source>
</evidence>
<dbReference type="RefSeq" id="WP_203829770.1">
    <property type="nucleotide sequence ID" value="NZ_BAAATY010000045.1"/>
</dbReference>
<keyword evidence="1" id="KW-0812">Transmembrane</keyword>
<evidence type="ECO:0000313" key="3">
    <source>
        <dbReference type="EMBL" id="GIE72008.1"/>
    </source>
</evidence>
<dbReference type="Proteomes" id="UP000624709">
    <property type="component" value="Unassembled WGS sequence"/>
</dbReference>
<organism evidence="3 4">
    <name type="scientific">Actinoplanes palleronii</name>
    <dbReference type="NCBI Taxonomy" id="113570"/>
    <lineage>
        <taxon>Bacteria</taxon>
        <taxon>Bacillati</taxon>
        <taxon>Actinomycetota</taxon>
        <taxon>Actinomycetes</taxon>
        <taxon>Micromonosporales</taxon>
        <taxon>Micromonosporaceae</taxon>
        <taxon>Actinoplanes</taxon>
    </lineage>
</organism>
<comment type="caution">
    <text evidence="3">The sequence shown here is derived from an EMBL/GenBank/DDBJ whole genome shotgun (WGS) entry which is preliminary data.</text>
</comment>
<dbReference type="Pfam" id="PF18075">
    <property type="entry name" value="FtsX_ECD"/>
    <property type="match status" value="1"/>
</dbReference>
<protein>
    <recommendedName>
        <fullName evidence="2">FtsX extracellular domain-containing protein</fullName>
    </recommendedName>
</protein>